<dbReference type="AlphaFoldDB" id="X6N7T3"/>
<comment type="caution">
    <text evidence="3">The sequence shown here is derived from an EMBL/GenBank/DDBJ whole genome shotgun (WGS) entry which is preliminary data.</text>
</comment>
<gene>
    <name evidence="3" type="ORF">RFI_15097</name>
</gene>
<evidence type="ECO:0000313" key="3">
    <source>
        <dbReference type="EMBL" id="ETO22111.1"/>
    </source>
</evidence>
<feature type="transmembrane region" description="Helical" evidence="2">
    <location>
        <begin position="6"/>
        <end position="22"/>
    </location>
</feature>
<sequence>MIITVGVLAMLLTTFLSTYLFNRQLFRLTLAQAIQDPINLSAFNQNFVPTKSTTELTTAAPSTKKMRSEDISSTSANRSNLPSIPIGHMVQASSSTYTQEQIVVGQENIELSSHTIGLIETINKISVLSMIQSLPTLVYFIVLLLIFILQEQLQMFAWIWIYSLPLDSALSILCFYLQFRFNDAMYQQCCLCCDYSCKNFYVSIVKRKVRRHFDKEAMFTFDRN</sequence>
<evidence type="ECO:0000313" key="4">
    <source>
        <dbReference type="Proteomes" id="UP000023152"/>
    </source>
</evidence>
<evidence type="ECO:0000256" key="2">
    <source>
        <dbReference type="SAM" id="Phobius"/>
    </source>
</evidence>
<name>X6N7T3_RETFI</name>
<organism evidence="3 4">
    <name type="scientific">Reticulomyxa filosa</name>
    <dbReference type="NCBI Taxonomy" id="46433"/>
    <lineage>
        <taxon>Eukaryota</taxon>
        <taxon>Sar</taxon>
        <taxon>Rhizaria</taxon>
        <taxon>Retaria</taxon>
        <taxon>Foraminifera</taxon>
        <taxon>Monothalamids</taxon>
        <taxon>Reticulomyxidae</taxon>
        <taxon>Reticulomyxa</taxon>
    </lineage>
</organism>
<feature type="transmembrane region" description="Helical" evidence="2">
    <location>
        <begin position="155"/>
        <end position="177"/>
    </location>
</feature>
<dbReference type="EMBL" id="ASPP01011028">
    <property type="protein sequence ID" value="ETO22111.1"/>
    <property type="molecule type" value="Genomic_DNA"/>
</dbReference>
<feature type="region of interest" description="Disordered" evidence="1">
    <location>
        <begin position="54"/>
        <end position="76"/>
    </location>
</feature>
<keyword evidence="2" id="KW-0472">Membrane</keyword>
<keyword evidence="2" id="KW-1133">Transmembrane helix</keyword>
<reference evidence="3 4" key="1">
    <citation type="journal article" date="2013" name="Curr. Biol.">
        <title>The Genome of the Foraminiferan Reticulomyxa filosa.</title>
        <authorList>
            <person name="Glockner G."/>
            <person name="Hulsmann N."/>
            <person name="Schleicher M."/>
            <person name="Noegel A.A."/>
            <person name="Eichinger L."/>
            <person name="Gallinger C."/>
            <person name="Pawlowski J."/>
            <person name="Sierra R."/>
            <person name="Euteneuer U."/>
            <person name="Pillet L."/>
            <person name="Moustafa A."/>
            <person name="Platzer M."/>
            <person name="Groth M."/>
            <person name="Szafranski K."/>
            <person name="Schliwa M."/>
        </authorList>
    </citation>
    <scope>NUCLEOTIDE SEQUENCE [LARGE SCALE GENOMIC DNA]</scope>
</reference>
<accession>X6N7T3</accession>
<protein>
    <submittedName>
        <fullName evidence="3">Uncharacterized protein</fullName>
    </submittedName>
</protein>
<feature type="transmembrane region" description="Helical" evidence="2">
    <location>
        <begin position="127"/>
        <end position="149"/>
    </location>
</feature>
<dbReference type="Proteomes" id="UP000023152">
    <property type="component" value="Unassembled WGS sequence"/>
</dbReference>
<keyword evidence="2" id="KW-0812">Transmembrane</keyword>
<keyword evidence="4" id="KW-1185">Reference proteome</keyword>
<evidence type="ECO:0000256" key="1">
    <source>
        <dbReference type="SAM" id="MobiDB-lite"/>
    </source>
</evidence>
<proteinExistence type="predicted"/>